<evidence type="ECO:0008006" key="4">
    <source>
        <dbReference type="Google" id="ProtNLM"/>
    </source>
</evidence>
<evidence type="ECO:0000313" key="3">
    <source>
        <dbReference type="Proteomes" id="UP000326198"/>
    </source>
</evidence>
<dbReference type="EMBL" id="ML736183">
    <property type="protein sequence ID" value="KAE8380313.1"/>
    <property type="molecule type" value="Genomic_DNA"/>
</dbReference>
<evidence type="ECO:0000313" key="2">
    <source>
        <dbReference type="EMBL" id="KAE8380313.1"/>
    </source>
</evidence>
<proteinExistence type="predicted"/>
<accession>A0A5N7BEV9</accession>
<dbReference type="Proteomes" id="UP000326198">
    <property type="component" value="Unassembled WGS sequence"/>
</dbReference>
<organism evidence="2 3">
    <name type="scientific">Aspergillus bertholletiae</name>
    <dbReference type="NCBI Taxonomy" id="1226010"/>
    <lineage>
        <taxon>Eukaryota</taxon>
        <taxon>Fungi</taxon>
        <taxon>Dikarya</taxon>
        <taxon>Ascomycota</taxon>
        <taxon>Pezizomycotina</taxon>
        <taxon>Eurotiomycetes</taxon>
        <taxon>Eurotiomycetidae</taxon>
        <taxon>Eurotiales</taxon>
        <taxon>Aspergillaceae</taxon>
        <taxon>Aspergillus</taxon>
        <taxon>Aspergillus subgen. Circumdati</taxon>
    </lineage>
</organism>
<feature type="chain" id="PRO_5025043814" description="Plastocyanin-like domain-containing protein" evidence="1">
    <location>
        <begin position="22"/>
        <end position="94"/>
    </location>
</feature>
<keyword evidence="1" id="KW-0732">Signal</keyword>
<feature type="signal peptide" evidence="1">
    <location>
        <begin position="1"/>
        <end position="21"/>
    </location>
</feature>
<sequence length="94" mass="10590">MSPRLFLVAEILFLPFLLAASQPHGRPPAKAQSPPLPDSRVWRVWSFASTQPRDLTIGRVTVGPILWEMRPRTICARGTRVTVTVDNEAERGIW</sequence>
<keyword evidence="3" id="KW-1185">Reference proteome</keyword>
<protein>
    <recommendedName>
        <fullName evidence="4">Plastocyanin-like domain-containing protein</fullName>
    </recommendedName>
</protein>
<evidence type="ECO:0000256" key="1">
    <source>
        <dbReference type="SAM" id="SignalP"/>
    </source>
</evidence>
<dbReference type="AlphaFoldDB" id="A0A5N7BEV9"/>
<name>A0A5N7BEV9_9EURO</name>
<gene>
    <name evidence="2" type="ORF">BDV26DRAFT_257787</name>
</gene>
<reference evidence="2 3" key="1">
    <citation type="submission" date="2019-04" db="EMBL/GenBank/DDBJ databases">
        <title>Friends and foes A comparative genomics studyof 23 Aspergillus species from section Flavi.</title>
        <authorList>
            <consortium name="DOE Joint Genome Institute"/>
            <person name="Kjaerbolling I."/>
            <person name="Vesth T."/>
            <person name="Frisvad J.C."/>
            <person name="Nybo J.L."/>
            <person name="Theobald S."/>
            <person name="Kildgaard S."/>
            <person name="Isbrandt T."/>
            <person name="Kuo A."/>
            <person name="Sato A."/>
            <person name="Lyhne E.K."/>
            <person name="Kogle M.E."/>
            <person name="Wiebenga A."/>
            <person name="Kun R.S."/>
            <person name="Lubbers R.J."/>
            <person name="Makela M.R."/>
            <person name="Barry K."/>
            <person name="Chovatia M."/>
            <person name="Clum A."/>
            <person name="Daum C."/>
            <person name="Haridas S."/>
            <person name="He G."/>
            <person name="LaButti K."/>
            <person name="Lipzen A."/>
            <person name="Mondo S."/>
            <person name="Riley R."/>
            <person name="Salamov A."/>
            <person name="Simmons B.A."/>
            <person name="Magnuson J.K."/>
            <person name="Henrissat B."/>
            <person name="Mortensen U.H."/>
            <person name="Larsen T.O."/>
            <person name="Devries R.P."/>
            <person name="Grigoriev I.V."/>
            <person name="Machida M."/>
            <person name="Baker S.E."/>
            <person name="Andersen M.R."/>
        </authorList>
    </citation>
    <scope>NUCLEOTIDE SEQUENCE [LARGE SCALE GENOMIC DNA]</scope>
    <source>
        <strain evidence="2 3">IBT 29228</strain>
    </source>
</reference>